<dbReference type="PANTHER" id="PTHR13061:SF29">
    <property type="entry name" value="GAMMA CARBONIC ANHYDRASE-LIKE 1, MITOCHONDRIAL-RELATED"/>
    <property type="match status" value="1"/>
</dbReference>
<name>A0A7X5HVF0_9FIRM</name>
<dbReference type="SUPFAM" id="SSF51161">
    <property type="entry name" value="Trimeric LpxA-like enzymes"/>
    <property type="match status" value="1"/>
</dbReference>
<reference evidence="1 2" key="1">
    <citation type="submission" date="2020-01" db="EMBL/GenBank/DDBJ databases">
        <title>Anaeroalcalibacter tamaniensis gen. nov., sp. nov., moderately halophilic strictly anaerobic fermenter bacterium from mud volcano of Taman peninsula.</title>
        <authorList>
            <person name="Frolova A."/>
            <person name="Merkel A.Y."/>
            <person name="Slobodkin A.I."/>
        </authorList>
    </citation>
    <scope>NUCLEOTIDE SEQUENCE [LARGE SCALE GENOMIC DNA]</scope>
    <source>
        <strain evidence="1 2">F-3ap</strain>
    </source>
</reference>
<sequence length="166" mass="17730">MTRHTREEPAISDLAYVADNAKVTGKVRVGDHSSIWFGAVLRGDLQPITVGSHTNIQDNAVVHINHDAPTVIGDYVTVGHDAIVHGCTVGNNVLVGMGSIILDKAVIGDNSIVGAGSLVTQNKKFPPGVLIVGSPAKVLRHLTEQEIELIRQSALHYVENAKDFVE</sequence>
<dbReference type="Proteomes" id="UP000461585">
    <property type="component" value="Unassembled WGS sequence"/>
</dbReference>
<keyword evidence="2" id="KW-1185">Reference proteome</keyword>
<dbReference type="InterPro" id="IPR047324">
    <property type="entry name" value="LbH_gamma_CA-like"/>
</dbReference>
<dbReference type="Pfam" id="PF00132">
    <property type="entry name" value="Hexapep"/>
    <property type="match status" value="1"/>
</dbReference>
<dbReference type="PANTHER" id="PTHR13061">
    <property type="entry name" value="DYNACTIN SUBUNIT P25"/>
    <property type="match status" value="1"/>
</dbReference>
<protein>
    <submittedName>
        <fullName evidence="1">Gamma carbonic anhydrase family protein</fullName>
    </submittedName>
</protein>
<evidence type="ECO:0000313" key="1">
    <source>
        <dbReference type="EMBL" id="NDL67360.1"/>
    </source>
</evidence>
<dbReference type="EMBL" id="JAAEEH010000013">
    <property type="protein sequence ID" value="NDL67360.1"/>
    <property type="molecule type" value="Genomic_DNA"/>
</dbReference>
<gene>
    <name evidence="1" type="ORF">GXN74_06355</name>
</gene>
<dbReference type="Gene3D" id="2.160.10.10">
    <property type="entry name" value="Hexapeptide repeat proteins"/>
    <property type="match status" value="1"/>
</dbReference>
<dbReference type="CDD" id="cd04645">
    <property type="entry name" value="LbH_gamma_CA_like"/>
    <property type="match status" value="1"/>
</dbReference>
<organism evidence="1 2">
    <name type="scientific">Anaerotalea alkaliphila</name>
    <dbReference type="NCBI Taxonomy" id="2662126"/>
    <lineage>
        <taxon>Bacteria</taxon>
        <taxon>Bacillati</taxon>
        <taxon>Bacillota</taxon>
        <taxon>Clostridia</taxon>
        <taxon>Eubacteriales</taxon>
        <taxon>Anaerotalea</taxon>
    </lineage>
</organism>
<dbReference type="InterPro" id="IPR001451">
    <property type="entry name" value="Hexapep"/>
</dbReference>
<comment type="caution">
    <text evidence="1">The sequence shown here is derived from an EMBL/GenBank/DDBJ whole genome shotgun (WGS) entry which is preliminary data.</text>
</comment>
<dbReference type="AlphaFoldDB" id="A0A7X5HVF0"/>
<dbReference type="InterPro" id="IPR011004">
    <property type="entry name" value="Trimer_LpxA-like_sf"/>
</dbReference>
<dbReference type="InterPro" id="IPR050484">
    <property type="entry name" value="Transf_Hexapept/Carb_Anhydrase"/>
</dbReference>
<accession>A0A7X5HVF0</accession>
<evidence type="ECO:0000313" key="2">
    <source>
        <dbReference type="Proteomes" id="UP000461585"/>
    </source>
</evidence>
<proteinExistence type="predicted"/>